<dbReference type="InterPro" id="IPR025944">
    <property type="entry name" value="Sigma_54_int_dom_CS"/>
</dbReference>
<dbReference type="GO" id="GO:0000160">
    <property type="term" value="P:phosphorelay signal transduction system"/>
    <property type="evidence" value="ECO:0007669"/>
    <property type="project" value="UniProtKB-KW"/>
</dbReference>
<evidence type="ECO:0000256" key="4">
    <source>
        <dbReference type="ARBA" id="ARBA00023015"/>
    </source>
</evidence>
<comment type="caution">
    <text evidence="9">The sequence shown here is derived from an EMBL/GenBank/DDBJ whole genome shotgun (WGS) entry which is preliminary data.</text>
</comment>
<dbReference type="Pfam" id="PF00158">
    <property type="entry name" value="Sigma54_activat"/>
    <property type="match status" value="1"/>
</dbReference>
<evidence type="ECO:0000259" key="7">
    <source>
        <dbReference type="PROSITE" id="PS50045"/>
    </source>
</evidence>
<dbReference type="InterPro" id="IPR001789">
    <property type="entry name" value="Sig_transdc_resp-reg_receiver"/>
</dbReference>
<dbReference type="SUPFAM" id="SSF52540">
    <property type="entry name" value="P-loop containing nucleoside triphosphate hydrolases"/>
    <property type="match status" value="1"/>
</dbReference>
<proteinExistence type="predicted"/>
<dbReference type="SMART" id="SM00382">
    <property type="entry name" value="AAA"/>
    <property type="match status" value="1"/>
</dbReference>
<dbReference type="SUPFAM" id="SSF46689">
    <property type="entry name" value="Homeodomain-like"/>
    <property type="match status" value="1"/>
</dbReference>
<evidence type="ECO:0000256" key="5">
    <source>
        <dbReference type="ARBA" id="ARBA00023163"/>
    </source>
</evidence>
<dbReference type="OrthoDB" id="9762726at2"/>
<dbReference type="CDD" id="cd00009">
    <property type="entry name" value="AAA"/>
    <property type="match status" value="1"/>
</dbReference>
<keyword evidence="10" id="KW-1185">Reference proteome</keyword>
<dbReference type="PROSITE" id="PS00688">
    <property type="entry name" value="SIGMA54_INTERACT_3"/>
    <property type="match status" value="1"/>
</dbReference>
<feature type="modified residue" description="4-aspartylphosphate" evidence="6">
    <location>
        <position position="57"/>
    </location>
</feature>
<dbReference type="GO" id="GO:0005524">
    <property type="term" value="F:ATP binding"/>
    <property type="evidence" value="ECO:0007669"/>
    <property type="project" value="UniProtKB-KW"/>
</dbReference>
<dbReference type="PROSITE" id="PS50045">
    <property type="entry name" value="SIGMA54_INTERACT_4"/>
    <property type="match status" value="1"/>
</dbReference>
<evidence type="ECO:0000313" key="10">
    <source>
        <dbReference type="Proteomes" id="UP000245765"/>
    </source>
</evidence>
<dbReference type="InterPro" id="IPR058031">
    <property type="entry name" value="AAA_lid_NorR"/>
</dbReference>
<feature type="domain" description="Response regulatory" evidence="8">
    <location>
        <begin position="8"/>
        <end position="122"/>
    </location>
</feature>
<evidence type="ECO:0000259" key="8">
    <source>
        <dbReference type="PROSITE" id="PS50110"/>
    </source>
</evidence>
<dbReference type="InterPro" id="IPR009057">
    <property type="entry name" value="Homeodomain-like_sf"/>
</dbReference>
<keyword evidence="2" id="KW-0067">ATP-binding</keyword>
<accession>A0A317F864</accession>
<dbReference type="SMART" id="SM00448">
    <property type="entry name" value="REC"/>
    <property type="match status" value="1"/>
</dbReference>
<dbReference type="InterPro" id="IPR003593">
    <property type="entry name" value="AAA+_ATPase"/>
</dbReference>
<dbReference type="PRINTS" id="PR01590">
    <property type="entry name" value="HTHFIS"/>
</dbReference>
<dbReference type="GO" id="GO:0043565">
    <property type="term" value="F:sequence-specific DNA binding"/>
    <property type="evidence" value="ECO:0007669"/>
    <property type="project" value="InterPro"/>
</dbReference>
<feature type="domain" description="Sigma-54 factor interaction" evidence="7">
    <location>
        <begin position="139"/>
        <end position="357"/>
    </location>
</feature>
<dbReference type="Gene3D" id="1.10.8.60">
    <property type="match status" value="1"/>
</dbReference>
<keyword evidence="5" id="KW-0804">Transcription</keyword>
<name>A0A317F864_9PROT</name>
<protein>
    <submittedName>
        <fullName evidence="9">Sigma-54-dependent Fis family transcriptional regulator</fullName>
    </submittedName>
</protein>
<dbReference type="SUPFAM" id="SSF52172">
    <property type="entry name" value="CheY-like"/>
    <property type="match status" value="1"/>
</dbReference>
<dbReference type="Gene3D" id="3.40.50.300">
    <property type="entry name" value="P-loop containing nucleotide triphosphate hydrolases"/>
    <property type="match status" value="1"/>
</dbReference>
<dbReference type="Gene3D" id="1.10.10.60">
    <property type="entry name" value="Homeodomain-like"/>
    <property type="match status" value="1"/>
</dbReference>
<evidence type="ECO:0000256" key="3">
    <source>
        <dbReference type="ARBA" id="ARBA00023012"/>
    </source>
</evidence>
<keyword evidence="6" id="KW-0597">Phosphoprotein</keyword>
<keyword evidence="4" id="KW-0805">Transcription regulation</keyword>
<dbReference type="InterPro" id="IPR002197">
    <property type="entry name" value="HTH_Fis"/>
</dbReference>
<evidence type="ECO:0000313" key="9">
    <source>
        <dbReference type="EMBL" id="PWS35244.1"/>
    </source>
</evidence>
<dbReference type="AlphaFoldDB" id="A0A317F864"/>
<dbReference type="PROSITE" id="PS50110">
    <property type="entry name" value="RESPONSE_REGULATORY"/>
    <property type="match status" value="1"/>
</dbReference>
<dbReference type="Pfam" id="PF02954">
    <property type="entry name" value="HTH_8"/>
    <property type="match status" value="1"/>
</dbReference>
<evidence type="ECO:0000256" key="1">
    <source>
        <dbReference type="ARBA" id="ARBA00022741"/>
    </source>
</evidence>
<dbReference type="Pfam" id="PF25601">
    <property type="entry name" value="AAA_lid_14"/>
    <property type="match status" value="1"/>
</dbReference>
<keyword evidence="3" id="KW-0902">Two-component regulatory system</keyword>
<dbReference type="EMBL" id="QGNA01000005">
    <property type="protein sequence ID" value="PWS35244.1"/>
    <property type="molecule type" value="Genomic_DNA"/>
</dbReference>
<reference evidence="10" key="1">
    <citation type="submission" date="2018-05" db="EMBL/GenBank/DDBJ databases">
        <authorList>
            <person name="Du Z."/>
            <person name="Wang X."/>
        </authorList>
    </citation>
    <scope>NUCLEOTIDE SEQUENCE [LARGE SCALE GENOMIC DNA]</scope>
    <source>
        <strain evidence="10">CQN31</strain>
    </source>
</reference>
<dbReference type="CDD" id="cd00156">
    <property type="entry name" value="REC"/>
    <property type="match status" value="1"/>
</dbReference>
<sequence length="454" mass="48476">MSELAGCSVVMIEDDAVLGRSIVQLLRLSGVVTYWAKGVAEGETLLRRHRPTMVLCDMRLPDGSGEALIARLMPELGGTPVVAMTAFSGVEQAVRMMRAGVDDYLPKPFEPQRLLDKLAAYASRSARVPGEPEVVAGWRSPPMRALAAALERVAQSPATLLLRGESGVGKGVAAKRLHGQAGPEAPFVAVDCAALPSTAEEAEAVLFGRGDSPGLLDSAGGGTLFLDEVAELGPPLQARLLGLVEERSYAPPGVTEPRRLRARIVAASNADLAGLAGAGTFRQDLLFRLSVVELVVPPLRERPEDLTDLADHFLEHFSRASGEETKHLGEDAVDALLAHRWPGNVRELRNRMELAVLLAPADEITRADLFPAPAQQPDTQPDAALPLVEHAAGAATACTPEPASLAEARDAAEREHIRRVLARCRGKVGDAARALGVSRTTLWERMRRLGPPSR</sequence>
<evidence type="ECO:0000256" key="2">
    <source>
        <dbReference type="ARBA" id="ARBA00022840"/>
    </source>
</evidence>
<dbReference type="GO" id="GO:0006355">
    <property type="term" value="P:regulation of DNA-templated transcription"/>
    <property type="evidence" value="ECO:0007669"/>
    <property type="project" value="InterPro"/>
</dbReference>
<dbReference type="Gene3D" id="3.40.50.2300">
    <property type="match status" value="1"/>
</dbReference>
<keyword evidence="1" id="KW-0547">Nucleotide-binding</keyword>
<dbReference type="RefSeq" id="WP_109872889.1">
    <property type="nucleotide sequence ID" value="NZ_QGNA01000005.1"/>
</dbReference>
<dbReference type="PANTHER" id="PTHR32071">
    <property type="entry name" value="TRANSCRIPTIONAL REGULATORY PROTEIN"/>
    <property type="match status" value="1"/>
</dbReference>
<dbReference type="Proteomes" id="UP000245765">
    <property type="component" value="Unassembled WGS sequence"/>
</dbReference>
<dbReference type="InterPro" id="IPR011006">
    <property type="entry name" value="CheY-like_superfamily"/>
</dbReference>
<gene>
    <name evidence="9" type="ORF">DFH01_23355</name>
</gene>
<dbReference type="InterPro" id="IPR027417">
    <property type="entry name" value="P-loop_NTPase"/>
</dbReference>
<organism evidence="9 10">
    <name type="scientific">Falsiroseomonas bella</name>
    <dbReference type="NCBI Taxonomy" id="2184016"/>
    <lineage>
        <taxon>Bacteria</taxon>
        <taxon>Pseudomonadati</taxon>
        <taxon>Pseudomonadota</taxon>
        <taxon>Alphaproteobacteria</taxon>
        <taxon>Acetobacterales</taxon>
        <taxon>Roseomonadaceae</taxon>
        <taxon>Falsiroseomonas</taxon>
    </lineage>
</organism>
<dbReference type="Pfam" id="PF00072">
    <property type="entry name" value="Response_reg"/>
    <property type="match status" value="1"/>
</dbReference>
<evidence type="ECO:0000256" key="6">
    <source>
        <dbReference type="PROSITE-ProRule" id="PRU00169"/>
    </source>
</evidence>
<dbReference type="InterPro" id="IPR002078">
    <property type="entry name" value="Sigma_54_int"/>
</dbReference>